<gene>
    <name evidence="3" type="ORF">MYCFIDRAFT_80955</name>
</gene>
<dbReference type="GeneID" id="19341781"/>
<dbReference type="InterPro" id="IPR052917">
    <property type="entry name" value="Stress-Dev_Protein"/>
</dbReference>
<evidence type="ECO:0000313" key="4">
    <source>
        <dbReference type="Proteomes" id="UP000016932"/>
    </source>
</evidence>
<organism evidence="3 4">
    <name type="scientific">Pseudocercospora fijiensis (strain CIRAD86)</name>
    <name type="common">Black leaf streak disease fungus</name>
    <name type="synonym">Mycosphaerella fijiensis</name>
    <dbReference type="NCBI Taxonomy" id="383855"/>
    <lineage>
        <taxon>Eukaryota</taxon>
        <taxon>Fungi</taxon>
        <taxon>Dikarya</taxon>
        <taxon>Ascomycota</taxon>
        <taxon>Pezizomycotina</taxon>
        <taxon>Dothideomycetes</taxon>
        <taxon>Dothideomycetidae</taxon>
        <taxon>Mycosphaerellales</taxon>
        <taxon>Mycosphaerellaceae</taxon>
        <taxon>Pseudocercospora</taxon>
    </lineage>
</organism>
<dbReference type="InterPro" id="IPR012349">
    <property type="entry name" value="Split_barrel_FMN-bd"/>
</dbReference>
<accession>M3AN47</accession>
<protein>
    <recommendedName>
        <fullName evidence="2">General stress protein FMN-binding split barrel domain-containing protein</fullName>
    </recommendedName>
</protein>
<dbReference type="VEuPathDB" id="FungiDB:MYCFIDRAFT_80955"/>
<dbReference type="InterPro" id="IPR038725">
    <property type="entry name" value="YdaG_split_barrel_FMN-bd"/>
</dbReference>
<feature type="compositionally biased region" description="Polar residues" evidence="1">
    <location>
        <begin position="10"/>
        <end position="22"/>
    </location>
</feature>
<evidence type="ECO:0000256" key="1">
    <source>
        <dbReference type="SAM" id="MobiDB-lite"/>
    </source>
</evidence>
<evidence type="ECO:0000259" key="2">
    <source>
        <dbReference type="Pfam" id="PF16242"/>
    </source>
</evidence>
<feature type="region of interest" description="Disordered" evidence="1">
    <location>
        <begin position="1"/>
        <end position="22"/>
    </location>
</feature>
<dbReference type="PANTHER" id="PTHR34818:SF1">
    <property type="entry name" value="PROTEIN BLI-3"/>
    <property type="match status" value="1"/>
</dbReference>
<dbReference type="AlphaFoldDB" id="M3AN47"/>
<dbReference type="STRING" id="383855.M3AN47"/>
<dbReference type="SUPFAM" id="SSF50475">
    <property type="entry name" value="FMN-binding split barrel"/>
    <property type="match status" value="1"/>
</dbReference>
<dbReference type="EMBL" id="KB446563">
    <property type="protein sequence ID" value="EME78553.1"/>
    <property type="molecule type" value="Genomic_DNA"/>
</dbReference>
<evidence type="ECO:0000313" key="3">
    <source>
        <dbReference type="EMBL" id="EME78553.1"/>
    </source>
</evidence>
<dbReference type="OrthoDB" id="434253at2759"/>
<dbReference type="Proteomes" id="UP000016932">
    <property type="component" value="Unassembled WGS sequence"/>
</dbReference>
<dbReference type="PANTHER" id="PTHR34818">
    <property type="entry name" value="PROTEIN BLI-3"/>
    <property type="match status" value="1"/>
</dbReference>
<name>M3AN47_PSEFD</name>
<reference evidence="3 4" key="1">
    <citation type="journal article" date="2012" name="PLoS Pathog.">
        <title>Diverse lifestyles and strategies of plant pathogenesis encoded in the genomes of eighteen Dothideomycetes fungi.</title>
        <authorList>
            <person name="Ohm R.A."/>
            <person name="Feau N."/>
            <person name="Henrissat B."/>
            <person name="Schoch C.L."/>
            <person name="Horwitz B.A."/>
            <person name="Barry K.W."/>
            <person name="Condon B.J."/>
            <person name="Copeland A.C."/>
            <person name="Dhillon B."/>
            <person name="Glaser F."/>
            <person name="Hesse C.N."/>
            <person name="Kosti I."/>
            <person name="LaButti K."/>
            <person name="Lindquist E.A."/>
            <person name="Lucas S."/>
            <person name="Salamov A.A."/>
            <person name="Bradshaw R.E."/>
            <person name="Ciuffetti L."/>
            <person name="Hamelin R.C."/>
            <person name="Kema G.H.J."/>
            <person name="Lawrence C."/>
            <person name="Scott J.A."/>
            <person name="Spatafora J.W."/>
            <person name="Turgeon B.G."/>
            <person name="de Wit P.J.G.M."/>
            <person name="Zhong S."/>
            <person name="Goodwin S.B."/>
            <person name="Grigoriev I.V."/>
        </authorList>
    </citation>
    <scope>NUCLEOTIDE SEQUENCE [LARGE SCALE GENOMIC DNA]</scope>
    <source>
        <strain evidence="3 4">CIRAD86</strain>
    </source>
</reference>
<dbReference type="Pfam" id="PF16242">
    <property type="entry name" value="Pyrid_ox_like"/>
    <property type="match status" value="1"/>
</dbReference>
<dbReference type="HOGENOM" id="CLU_091428_0_1_1"/>
<dbReference type="RefSeq" id="XP_007930907.1">
    <property type="nucleotide sequence ID" value="XM_007932716.1"/>
</dbReference>
<dbReference type="Gene3D" id="2.30.110.10">
    <property type="entry name" value="Electron Transport, Fmn-binding Protein, Chain A"/>
    <property type="match status" value="1"/>
</dbReference>
<sequence length="206" mass="22714">MPEKVLDPTQDPSVTKQYDTQTSPEEKFQDFYTIADNLGVCMLGTHRPNIGPVARSMAIAKRSGPDFLFLANTHSQKFRDLEASPQAQVIFQDSKTQDWISVSGEATTMSTSDPRIQEIWTKGVSAWFGDVGDGVHDGGPRDPRMGLIVVKSRYVSYWKHETGVLGFMKEVGAASLTGTVAKTGCLREMHESEIQSARQRDSALTS</sequence>
<proteinExistence type="predicted"/>
<feature type="domain" description="General stress protein FMN-binding split barrel" evidence="2">
    <location>
        <begin position="30"/>
        <end position="179"/>
    </location>
</feature>
<dbReference type="eggNOG" id="ENOG502SK2T">
    <property type="taxonomic scope" value="Eukaryota"/>
</dbReference>
<keyword evidence="4" id="KW-1185">Reference proteome</keyword>
<dbReference type="KEGG" id="pfj:MYCFIDRAFT_80955"/>